<feature type="chain" id="PRO_5044618800" evidence="4">
    <location>
        <begin position="34"/>
        <end position="682"/>
    </location>
</feature>
<dbReference type="EMBL" id="JBEPLS010000002">
    <property type="protein sequence ID" value="MET3602849.1"/>
    <property type="molecule type" value="Genomic_DNA"/>
</dbReference>
<comment type="similarity">
    <text evidence="1">Belongs to the transglycosylase Slt family.</text>
</comment>
<dbReference type="KEGG" id="snn:EWH46_16970"/>
<proteinExistence type="inferred from homology"/>
<dbReference type="CDD" id="cd13401">
    <property type="entry name" value="Slt70-like"/>
    <property type="match status" value="1"/>
</dbReference>
<feature type="signal peptide" evidence="4">
    <location>
        <begin position="1"/>
        <end position="33"/>
    </location>
</feature>
<feature type="domain" description="Transglycosylase SLT" evidence="5">
    <location>
        <begin position="512"/>
        <end position="615"/>
    </location>
</feature>
<dbReference type="PANTHER" id="PTHR37423:SF5">
    <property type="entry name" value="SOLUBLE LYTIC MUREIN TRANSGLYCOSYLASE"/>
    <property type="match status" value="1"/>
</dbReference>
<evidence type="ECO:0000313" key="9">
    <source>
        <dbReference type="Proteomes" id="UP001549111"/>
    </source>
</evidence>
<feature type="region of interest" description="Disordered" evidence="3">
    <location>
        <begin position="663"/>
        <end position="682"/>
    </location>
</feature>
<keyword evidence="9" id="KW-1185">Reference proteome</keyword>
<dbReference type="OrthoDB" id="92254at2"/>
<dbReference type="PANTHER" id="PTHR37423">
    <property type="entry name" value="SOLUBLE LYTIC MUREIN TRANSGLYCOSYLASE-RELATED"/>
    <property type="match status" value="1"/>
</dbReference>
<dbReference type="SUPFAM" id="SSF53955">
    <property type="entry name" value="Lysozyme-like"/>
    <property type="match status" value="1"/>
</dbReference>
<keyword evidence="2 4" id="KW-0732">Signal</keyword>
<accession>A0A5C1Q2J4</accession>
<dbReference type="GO" id="GO:0042597">
    <property type="term" value="C:periplasmic space"/>
    <property type="evidence" value="ECO:0007669"/>
    <property type="project" value="InterPro"/>
</dbReference>
<evidence type="ECO:0000256" key="3">
    <source>
        <dbReference type="SAM" id="MobiDB-lite"/>
    </source>
</evidence>
<dbReference type="InterPro" id="IPR008939">
    <property type="entry name" value="Lytic_TGlycosylase_superhlx_U"/>
</dbReference>
<dbReference type="EC" id="3.2.1.-" evidence="6"/>
<evidence type="ECO:0000313" key="8">
    <source>
        <dbReference type="Proteomes" id="UP000323522"/>
    </source>
</evidence>
<organism evidence="7 8">
    <name type="scientific">Sphaerotilus sulfidivorans</name>
    <dbReference type="NCBI Taxonomy" id="639200"/>
    <lineage>
        <taxon>Bacteria</taxon>
        <taxon>Pseudomonadati</taxon>
        <taxon>Pseudomonadota</taxon>
        <taxon>Betaproteobacteria</taxon>
        <taxon>Burkholderiales</taxon>
        <taxon>Sphaerotilaceae</taxon>
        <taxon>Sphaerotilus</taxon>
    </lineage>
</organism>
<evidence type="ECO:0000259" key="5">
    <source>
        <dbReference type="Pfam" id="PF01464"/>
    </source>
</evidence>
<protein>
    <submittedName>
        <fullName evidence="7">Lytic transglycosylase domain-containing protein</fullName>
    </submittedName>
    <submittedName>
        <fullName evidence="6">Soluble lytic murein transglycosylase</fullName>
        <ecNumber evidence="6">3.2.1.-</ecNumber>
    </submittedName>
</protein>
<dbReference type="Proteomes" id="UP000323522">
    <property type="component" value="Chromosome"/>
</dbReference>
<dbReference type="InterPro" id="IPR023346">
    <property type="entry name" value="Lysozyme-like_dom_sf"/>
</dbReference>
<dbReference type="Gene3D" id="1.25.20.10">
    <property type="entry name" value="Bacterial muramidases"/>
    <property type="match status" value="1"/>
</dbReference>
<keyword evidence="6" id="KW-0326">Glycosidase</keyword>
<dbReference type="GO" id="GO:0004553">
    <property type="term" value="F:hydrolase activity, hydrolyzing O-glycosyl compounds"/>
    <property type="evidence" value="ECO:0007669"/>
    <property type="project" value="InterPro"/>
</dbReference>
<keyword evidence="6" id="KW-0378">Hydrolase</keyword>
<evidence type="ECO:0000313" key="7">
    <source>
        <dbReference type="EMBL" id="QEN02283.1"/>
    </source>
</evidence>
<name>A0A5C1Q2J4_9BURK</name>
<gene>
    <name evidence="6" type="ORF">ABIC99_000633</name>
    <name evidence="7" type="ORF">EWH46_16970</name>
</gene>
<evidence type="ECO:0000256" key="1">
    <source>
        <dbReference type="ARBA" id="ARBA00007734"/>
    </source>
</evidence>
<dbReference type="AlphaFoldDB" id="A0A5C1Q2J4"/>
<dbReference type="Gene3D" id="1.10.530.10">
    <property type="match status" value="1"/>
</dbReference>
<dbReference type="SUPFAM" id="SSF48435">
    <property type="entry name" value="Bacterial muramidases"/>
    <property type="match status" value="1"/>
</dbReference>
<dbReference type="Pfam" id="PF01464">
    <property type="entry name" value="SLT"/>
    <property type="match status" value="1"/>
</dbReference>
<reference evidence="7 8" key="1">
    <citation type="submission" date="2019-02" db="EMBL/GenBank/DDBJ databases">
        <title>Complete Genome Sequence and Methylome Analysis of Sphaerotilus natans subsp. sulfidivorans D-507.</title>
        <authorList>
            <person name="Fomenkov A."/>
            <person name="Gridneva E."/>
            <person name="Smolyakov D."/>
            <person name="Dubinina G."/>
            <person name="Vincze T."/>
            <person name="Grabovich M."/>
            <person name="Roberts R.J."/>
        </authorList>
    </citation>
    <scope>NUCLEOTIDE SEQUENCE [LARGE SCALE GENOMIC DNA]</scope>
    <source>
        <strain evidence="7 8">D-507</strain>
    </source>
</reference>
<dbReference type="InterPro" id="IPR008258">
    <property type="entry name" value="Transglycosylase_SLT_dom_1"/>
</dbReference>
<dbReference type="RefSeq" id="WP_149504910.1">
    <property type="nucleotide sequence ID" value="NZ_CP035708.1"/>
</dbReference>
<sequence>MTRPTLSRRGPAGAILALLAAVSLPLLPQSCSAQSVDAAGIVESSLSTRTAPMRQLDERLAQAREAWRKRDRARLRAHRDALVEAGHPLAMWADYWDLNLRLAEAAQPELEAFYARWPGSYVEDRLRNDWLLELGRRRDWRNFAVDHPRFRMNDDREVSCYALLLRHQAGEDVRAAARSAWFAQRDGGDGCTLLVAALLEARQFAPADVWLKARQAAEARRTAAARQALSLLDQDSSALGEILEQPQRFLARRADVGTRPGLELTLMALARLAATDPALAATELQARWQAQLPAEAQSWAWGAVARQAAMKLMPEADGWFRRAGLAEREVEWNDESLAWRVRAALRSEDAGRWSRILEAIDAMSRTAQADEAWIYWKARALQATAQPGAAALLERIAGQYSFYGKLAAEDLGRPQQLPARPAPLSAAERAQAVRHPGLDRALAMIGLGLRSEGVREWNFSLRDMSDRQLLAAAQHACDNAVWDRCINTSERTRQEVDMAQRFPTPFREDVLAAAREVGVDPAYVYGLIRQESRFVTDARSGAGASGLMQVMPATARWTARRLGMPYTDAQIADKSTNLKLGTGYLKLVLDDFGGSQALAAAGYNAGPNRPRRWREGPVMEVAAWAENIPFTETRDYVKKVLSNASYYGALMAGRAQVTLKPRLQPAIGPRPTEAPAENRQLP</sequence>
<dbReference type="EMBL" id="CP035708">
    <property type="protein sequence ID" value="QEN02283.1"/>
    <property type="molecule type" value="Genomic_DNA"/>
</dbReference>
<evidence type="ECO:0000256" key="2">
    <source>
        <dbReference type="ARBA" id="ARBA00022729"/>
    </source>
</evidence>
<reference evidence="6 9" key="2">
    <citation type="submission" date="2024-06" db="EMBL/GenBank/DDBJ databases">
        <title>Genomic Encyclopedia of Type Strains, Phase IV (KMG-IV): sequencing the most valuable type-strain genomes for metagenomic binning, comparative biology and taxonomic classification.</title>
        <authorList>
            <person name="Goeker M."/>
        </authorList>
    </citation>
    <scope>NUCLEOTIDE SEQUENCE [LARGE SCALE GENOMIC DNA]</scope>
    <source>
        <strain evidence="6 9">D-501</strain>
    </source>
</reference>
<evidence type="ECO:0000256" key="4">
    <source>
        <dbReference type="SAM" id="SignalP"/>
    </source>
</evidence>
<dbReference type="Proteomes" id="UP001549111">
    <property type="component" value="Unassembled WGS sequence"/>
</dbReference>
<evidence type="ECO:0000313" key="6">
    <source>
        <dbReference type="EMBL" id="MET3602849.1"/>
    </source>
</evidence>